<keyword evidence="6" id="KW-1185">Reference proteome</keyword>
<organism evidence="5 6">
    <name type="scientific">Pulveribacter suum</name>
    <dbReference type="NCBI Taxonomy" id="2116657"/>
    <lineage>
        <taxon>Bacteria</taxon>
        <taxon>Pseudomonadati</taxon>
        <taxon>Pseudomonadota</taxon>
        <taxon>Betaproteobacteria</taxon>
        <taxon>Burkholderiales</taxon>
        <taxon>Comamonadaceae</taxon>
        <taxon>Pulveribacter</taxon>
    </lineage>
</organism>
<feature type="chain" id="PRO_5015106267" evidence="2">
    <location>
        <begin position="44"/>
        <end position="467"/>
    </location>
</feature>
<dbReference type="Gene3D" id="1.10.8.350">
    <property type="entry name" value="Bacterial muramidase"/>
    <property type="match status" value="1"/>
</dbReference>
<dbReference type="SUPFAM" id="SSF53955">
    <property type="entry name" value="Lysozyme-like"/>
    <property type="match status" value="1"/>
</dbReference>
<feature type="compositionally biased region" description="Low complexity" evidence="1">
    <location>
        <begin position="36"/>
        <end position="47"/>
    </location>
</feature>
<reference evidence="6" key="1">
    <citation type="submission" date="2018-03" db="EMBL/GenBank/DDBJ databases">
        <title>Genome sequencing of Melaminivora sp. strain SC2-7.</title>
        <authorList>
            <person name="Kim S.-J."/>
            <person name="Heo J."/>
            <person name="Ahn J.-H."/>
            <person name="Kwon S.-W."/>
        </authorList>
    </citation>
    <scope>NUCLEOTIDE SEQUENCE [LARGE SCALE GENOMIC DNA]</scope>
    <source>
        <strain evidence="6">SC2-7</strain>
    </source>
</reference>
<dbReference type="PROSITE" id="PS51257">
    <property type="entry name" value="PROKAR_LIPOPROTEIN"/>
    <property type="match status" value="1"/>
</dbReference>
<dbReference type="Gene3D" id="1.10.101.10">
    <property type="entry name" value="PGBD-like superfamily/PGBD"/>
    <property type="match status" value="1"/>
</dbReference>
<feature type="domain" description="Transglycosylase SLT" evidence="4">
    <location>
        <begin position="99"/>
        <end position="388"/>
    </location>
</feature>
<sequence length="467" mass="48415">MAARGGAGTMGRMRSPRFLAPTALAAMAALAGCASTSPTPVVAAPAAQPAPAPRVVPPSPAPVPAPAAAAAPAPQRVAAPAPPPAHAQSPSQPQDAAGFQAWVQGFSREALDAGISAATVQATLGRARWLPQVVQLDRAQPEFTRTPWAYLDSAVSPQRVAQGREQYRAHAAALDAAAARYGVPASVITAIWGMESNYGRNFGSFSAIDALATLAYDGRRREWARGELMAALRIVDQGEIAASALIGSWAGAMGHTQFLPSVFLAHAVDADGDGRRDIWASVPDVAASTANFLSHSGWQRGQPWGAEVRLPAGFDYARTELTVRQSSAAWAAEGVHGMGDAPLPPLEGASILTPAGARGPAVLVGPNFRALLRYNNSVNYALAVALLARQIDGNAGLQAPWPRDIKPLTRAEITTLQEALNARGLDAGSADGVLGPATRAGVRRLQQSLGLPADGFATRELLQQVAP</sequence>
<feature type="signal peptide" evidence="2">
    <location>
        <begin position="1"/>
        <end position="43"/>
    </location>
</feature>
<dbReference type="GO" id="GO:0009253">
    <property type="term" value="P:peptidoglycan catabolic process"/>
    <property type="evidence" value="ECO:0007669"/>
    <property type="project" value="TreeGrafter"/>
</dbReference>
<dbReference type="NCBIfam" id="TIGR02283">
    <property type="entry name" value="MltB_2"/>
    <property type="match status" value="1"/>
</dbReference>
<dbReference type="KEGG" id="melm:C7H73_08500"/>
<evidence type="ECO:0000313" key="5">
    <source>
        <dbReference type="EMBL" id="AVP57694.1"/>
    </source>
</evidence>
<proteinExistence type="predicted"/>
<dbReference type="InterPro" id="IPR002477">
    <property type="entry name" value="Peptidoglycan-bd-like"/>
</dbReference>
<evidence type="ECO:0000259" key="4">
    <source>
        <dbReference type="Pfam" id="PF13406"/>
    </source>
</evidence>
<dbReference type="InterPro" id="IPR036365">
    <property type="entry name" value="PGBD-like_sf"/>
</dbReference>
<dbReference type="Gene3D" id="1.10.530.10">
    <property type="match status" value="1"/>
</dbReference>
<dbReference type="InterPro" id="IPR031304">
    <property type="entry name" value="SLT_2"/>
</dbReference>
<feature type="region of interest" description="Disordered" evidence="1">
    <location>
        <begin position="36"/>
        <end position="96"/>
    </location>
</feature>
<feature type="compositionally biased region" description="Low complexity" evidence="1">
    <location>
        <begin position="86"/>
        <end position="96"/>
    </location>
</feature>
<protein>
    <submittedName>
        <fullName evidence="5">Lytic murein transglycosylase</fullName>
    </submittedName>
</protein>
<dbReference type="Pfam" id="PF01471">
    <property type="entry name" value="PG_binding_1"/>
    <property type="match status" value="1"/>
</dbReference>
<dbReference type="SUPFAM" id="SSF47090">
    <property type="entry name" value="PGBD-like"/>
    <property type="match status" value="1"/>
</dbReference>
<feature type="domain" description="Peptidoglycan binding-like" evidence="3">
    <location>
        <begin position="410"/>
        <end position="464"/>
    </location>
</feature>
<feature type="compositionally biased region" description="Low complexity" evidence="1">
    <location>
        <begin position="66"/>
        <end position="79"/>
    </location>
</feature>
<dbReference type="PANTHER" id="PTHR30163">
    <property type="entry name" value="MEMBRANE-BOUND LYTIC MUREIN TRANSGLYCOSYLASE B"/>
    <property type="match status" value="1"/>
</dbReference>
<evidence type="ECO:0000256" key="1">
    <source>
        <dbReference type="SAM" id="MobiDB-lite"/>
    </source>
</evidence>
<gene>
    <name evidence="5" type="ORF">C7H73_08500</name>
</gene>
<dbReference type="InterPro" id="IPR043426">
    <property type="entry name" value="MltB-like"/>
</dbReference>
<dbReference type="PANTHER" id="PTHR30163:SF8">
    <property type="entry name" value="LYTIC MUREIN TRANSGLYCOSYLASE"/>
    <property type="match status" value="1"/>
</dbReference>
<dbReference type="InterPro" id="IPR036366">
    <property type="entry name" value="PGBDSf"/>
</dbReference>
<dbReference type="Pfam" id="PF13406">
    <property type="entry name" value="SLT_2"/>
    <property type="match status" value="1"/>
</dbReference>
<name>A0A2P1NKV7_9BURK</name>
<evidence type="ECO:0000256" key="2">
    <source>
        <dbReference type="SAM" id="SignalP"/>
    </source>
</evidence>
<dbReference type="OrthoDB" id="9772911at2"/>
<dbReference type="EMBL" id="CP027792">
    <property type="protein sequence ID" value="AVP57694.1"/>
    <property type="molecule type" value="Genomic_DNA"/>
</dbReference>
<dbReference type="Proteomes" id="UP000241829">
    <property type="component" value="Chromosome"/>
</dbReference>
<evidence type="ECO:0000259" key="3">
    <source>
        <dbReference type="Pfam" id="PF01471"/>
    </source>
</evidence>
<dbReference type="GO" id="GO:0008933">
    <property type="term" value="F:peptidoglycan lytic transglycosylase activity"/>
    <property type="evidence" value="ECO:0007669"/>
    <property type="project" value="TreeGrafter"/>
</dbReference>
<dbReference type="InterPro" id="IPR011970">
    <property type="entry name" value="MltB_2"/>
</dbReference>
<accession>A0A2P1NKV7</accession>
<feature type="compositionally biased region" description="Pro residues" evidence="1">
    <location>
        <begin position="48"/>
        <end position="65"/>
    </location>
</feature>
<dbReference type="CDD" id="cd13399">
    <property type="entry name" value="Slt35-like"/>
    <property type="match status" value="1"/>
</dbReference>
<keyword evidence="2" id="KW-0732">Signal</keyword>
<dbReference type="InterPro" id="IPR023346">
    <property type="entry name" value="Lysozyme-like_dom_sf"/>
</dbReference>
<evidence type="ECO:0000313" key="6">
    <source>
        <dbReference type="Proteomes" id="UP000241829"/>
    </source>
</evidence>
<dbReference type="AlphaFoldDB" id="A0A2P1NKV7"/>